<dbReference type="GO" id="GO:0032259">
    <property type="term" value="P:methylation"/>
    <property type="evidence" value="ECO:0007669"/>
    <property type="project" value="UniProtKB-KW"/>
</dbReference>
<dbReference type="InterPro" id="IPR055487">
    <property type="entry name" value="DUF7059"/>
</dbReference>
<evidence type="ECO:0000313" key="9">
    <source>
        <dbReference type="Proteomes" id="UP000035548"/>
    </source>
</evidence>
<dbReference type="PANTHER" id="PTHR47816">
    <property type="entry name" value="RIBOSOMAL RNA SMALL SUBUNIT METHYLTRANSFERASE C"/>
    <property type="match status" value="1"/>
</dbReference>
<dbReference type="STRING" id="1072256.CUTER_06410"/>
<gene>
    <name evidence="8" type="ORF">CUTER_06410</name>
</gene>
<evidence type="ECO:0000259" key="7">
    <source>
        <dbReference type="Pfam" id="PF25004"/>
    </source>
</evidence>
<evidence type="ECO:0000259" key="6">
    <source>
        <dbReference type="Pfam" id="PF23186"/>
    </source>
</evidence>
<dbReference type="PANTHER" id="PTHR47816:SF4">
    <property type="entry name" value="RIBOSOMAL RNA SMALL SUBUNIT METHYLTRANSFERASE C"/>
    <property type="match status" value="1"/>
</dbReference>
<accession>A0A0G3HD27</accession>
<keyword evidence="4 8" id="KW-0808">Transferase</keyword>
<dbReference type="SUPFAM" id="SSF53335">
    <property type="entry name" value="S-adenosyl-L-methionine-dependent methyltransferases"/>
    <property type="match status" value="1"/>
</dbReference>
<evidence type="ECO:0000313" key="8">
    <source>
        <dbReference type="EMBL" id="AKK11271.1"/>
    </source>
</evidence>
<dbReference type="InterPro" id="IPR046977">
    <property type="entry name" value="RsmC/RlmG"/>
</dbReference>
<dbReference type="PROSITE" id="PS00092">
    <property type="entry name" value="N6_MTASE"/>
    <property type="match status" value="1"/>
</dbReference>
<evidence type="ECO:0000256" key="4">
    <source>
        <dbReference type="ARBA" id="ARBA00022679"/>
    </source>
</evidence>
<organism evidence="8 9">
    <name type="scientific">Corynebacterium uterequi</name>
    <dbReference type="NCBI Taxonomy" id="1072256"/>
    <lineage>
        <taxon>Bacteria</taxon>
        <taxon>Bacillati</taxon>
        <taxon>Actinomycetota</taxon>
        <taxon>Actinomycetes</taxon>
        <taxon>Mycobacteriales</taxon>
        <taxon>Corynebacteriaceae</taxon>
        <taxon>Corynebacterium</taxon>
    </lineage>
</organism>
<keyword evidence="9" id="KW-1185">Reference proteome</keyword>
<evidence type="ECO:0000256" key="1">
    <source>
        <dbReference type="ARBA" id="ARBA00022490"/>
    </source>
</evidence>
<feature type="domain" description="DUF7782" evidence="7">
    <location>
        <begin position="389"/>
        <end position="510"/>
    </location>
</feature>
<dbReference type="GO" id="GO:0003676">
    <property type="term" value="F:nucleic acid binding"/>
    <property type="evidence" value="ECO:0007669"/>
    <property type="project" value="InterPro"/>
</dbReference>
<keyword evidence="2" id="KW-0698">rRNA processing</keyword>
<dbReference type="Pfam" id="PF25004">
    <property type="entry name" value="DUF7782"/>
    <property type="match status" value="1"/>
</dbReference>
<dbReference type="InterPro" id="IPR056684">
    <property type="entry name" value="DUF7782"/>
</dbReference>
<protein>
    <submittedName>
        <fullName evidence="8">Methyltransferase family protein</fullName>
    </submittedName>
</protein>
<dbReference type="Proteomes" id="UP000035548">
    <property type="component" value="Chromosome"/>
</dbReference>
<sequence length="517" mass="54798">MNAAFSAHSDEALQRAGHSLGEALRRHGFSPAGIAEALGPGATAALDRGDAAATRRRADVTTSMGVLIRWLLLHDTLPEGDVAAVIGVPTLADLLSAGAAERNAHGVRLLIDVRAFDAAGSTRYVLSDLDASMVEHIPGPDHVLGIGAASVSLMASVPSSPTGSVLDLGTGSGVLALFHLDRAESVTATDIHPRALTFARASLSASGESATSVELVEGSWFEPVAGRRFDRIVANPPFVVGRPEVGHVYRDSGLALDGASQLVASQAPEFLTPGGRAHVLSAWAHVEGEAWQSRVAGWLPARGVAAWVLQRDVVDPELYVHTWLCDESLDPRSAEYQRRADQWLDFFEDNRVTGIGVGFLALENIGDVPSEVTAEELSGPTAGLGDEVAEFFDRIAWLRERDRDQLAGARYQVRPGLAREEVSVADTDAQQGFAPAALRLTRTDGPRFSHDVDEALAAIVAGLHPHGLSLAETVELFAVARGLDDDRSEVLVAEAVDACADLVRHGLLIPADLIEEI</sequence>
<reference evidence="8 9" key="1">
    <citation type="journal article" date="2015" name="Genome Announc.">
        <title>Virulence Factor Genes Detected in the Complete Genome Sequence of Corynebacterium uterequi DSM 45634, Isolated from the Uterus of a Maiden Mare.</title>
        <authorList>
            <person name="Ruckert C."/>
            <person name="Kriete M."/>
            <person name="Jaenicke S."/>
            <person name="Winkler A."/>
            <person name="Tauch A."/>
        </authorList>
    </citation>
    <scope>NUCLEOTIDE SEQUENCE [LARGE SCALE GENOMIC DNA]</scope>
    <source>
        <strain evidence="8 9">DSM 45634</strain>
    </source>
</reference>
<feature type="domain" description="DUF7059" evidence="6">
    <location>
        <begin position="27"/>
        <end position="108"/>
    </location>
</feature>
<keyword evidence="3 8" id="KW-0489">Methyltransferase</keyword>
<dbReference type="PATRIC" id="fig|1072256.5.peg.1266"/>
<evidence type="ECO:0000259" key="5">
    <source>
        <dbReference type="Pfam" id="PF05175"/>
    </source>
</evidence>
<dbReference type="GO" id="GO:0008170">
    <property type="term" value="F:N-methyltransferase activity"/>
    <property type="evidence" value="ECO:0007669"/>
    <property type="project" value="UniProtKB-ARBA"/>
</dbReference>
<dbReference type="AlphaFoldDB" id="A0A0G3HD27"/>
<dbReference type="GO" id="GO:0008757">
    <property type="term" value="F:S-adenosylmethionine-dependent methyltransferase activity"/>
    <property type="evidence" value="ECO:0007669"/>
    <property type="project" value="InterPro"/>
</dbReference>
<dbReference type="EMBL" id="CP011546">
    <property type="protein sequence ID" value="AKK11271.1"/>
    <property type="molecule type" value="Genomic_DNA"/>
</dbReference>
<dbReference type="InterPro" id="IPR007848">
    <property type="entry name" value="Small_mtfrase_dom"/>
</dbReference>
<dbReference type="CDD" id="cd02440">
    <property type="entry name" value="AdoMet_MTases"/>
    <property type="match status" value="1"/>
</dbReference>
<dbReference type="InterPro" id="IPR029063">
    <property type="entry name" value="SAM-dependent_MTases_sf"/>
</dbReference>
<dbReference type="Pfam" id="PF05175">
    <property type="entry name" value="MTS"/>
    <property type="match status" value="1"/>
</dbReference>
<keyword evidence="1" id="KW-0963">Cytoplasm</keyword>
<dbReference type="Pfam" id="PF23186">
    <property type="entry name" value="DUF7059"/>
    <property type="match status" value="1"/>
</dbReference>
<dbReference type="Gene3D" id="3.40.50.150">
    <property type="entry name" value="Vaccinia Virus protein VP39"/>
    <property type="match status" value="1"/>
</dbReference>
<dbReference type="KEGG" id="cut:CUTER_06410"/>
<dbReference type="RefSeq" id="WP_047259715.1">
    <property type="nucleotide sequence ID" value="NZ_CP011546.1"/>
</dbReference>
<proteinExistence type="predicted"/>
<name>A0A0G3HD27_9CORY</name>
<feature type="domain" description="Methyltransferase small" evidence="5">
    <location>
        <begin position="149"/>
        <end position="245"/>
    </location>
</feature>
<dbReference type="GO" id="GO:0006364">
    <property type="term" value="P:rRNA processing"/>
    <property type="evidence" value="ECO:0007669"/>
    <property type="project" value="UniProtKB-KW"/>
</dbReference>
<dbReference type="InterPro" id="IPR002052">
    <property type="entry name" value="DNA_methylase_N6_adenine_CS"/>
</dbReference>
<dbReference type="OrthoDB" id="129465at2"/>
<evidence type="ECO:0000256" key="3">
    <source>
        <dbReference type="ARBA" id="ARBA00022603"/>
    </source>
</evidence>
<evidence type="ECO:0000256" key="2">
    <source>
        <dbReference type="ARBA" id="ARBA00022552"/>
    </source>
</evidence>
<reference evidence="9" key="2">
    <citation type="submission" date="2015-05" db="EMBL/GenBank/DDBJ databases">
        <title>Complete genome sequence of Corynebacterium uterequi DSM 45634, isolated from the uterus of a maiden mare.</title>
        <authorList>
            <person name="Ruckert C."/>
            <person name="Albersmeier A."/>
            <person name="Winkler A."/>
            <person name="Tauch A."/>
        </authorList>
    </citation>
    <scope>NUCLEOTIDE SEQUENCE [LARGE SCALE GENOMIC DNA]</scope>
    <source>
        <strain evidence="9">DSM 45634</strain>
    </source>
</reference>